<reference evidence="1" key="1">
    <citation type="submission" date="2023-04" db="EMBL/GenBank/DDBJ databases">
        <title>Ambrosiozyma monospora NBRC 10751.</title>
        <authorList>
            <person name="Ichikawa N."/>
            <person name="Sato H."/>
            <person name="Tonouchi N."/>
        </authorList>
    </citation>
    <scope>NUCLEOTIDE SEQUENCE</scope>
    <source>
        <strain evidence="1">NBRC 10751</strain>
    </source>
</reference>
<evidence type="ECO:0000313" key="1">
    <source>
        <dbReference type="EMBL" id="GME83861.1"/>
    </source>
</evidence>
<name>A0ACB5T8U1_AMBMO</name>
<dbReference type="EMBL" id="BSXS01005043">
    <property type="protein sequence ID" value="GME83861.1"/>
    <property type="molecule type" value="Genomic_DNA"/>
</dbReference>
<accession>A0ACB5T8U1</accession>
<comment type="caution">
    <text evidence="1">The sequence shown here is derived from an EMBL/GenBank/DDBJ whole genome shotgun (WGS) entry which is preliminary data.</text>
</comment>
<organism evidence="1 2">
    <name type="scientific">Ambrosiozyma monospora</name>
    <name type="common">Yeast</name>
    <name type="synonym">Endomycopsis monosporus</name>
    <dbReference type="NCBI Taxonomy" id="43982"/>
    <lineage>
        <taxon>Eukaryota</taxon>
        <taxon>Fungi</taxon>
        <taxon>Dikarya</taxon>
        <taxon>Ascomycota</taxon>
        <taxon>Saccharomycotina</taxon>
        <taxon>Pichiomycetes</taxon>
        <taxon>Pichiales</taxon>
        <taxon>Pichiaceae</taxon>
        <taxon>Ambrosiozyma</taxon>
    </lineage>
</organism>
<gene>
    <name evidence="1" type="ORF">Amon02_000645600</name>
</gene>
<protein>
    <submittedName>
        <fullName evidence="1">Unnamed protein product</fullName>
    </submittedName>
</protein>
<proteinExistence type="predicted"/>
<sequence length="337" mass="38946">MLAATYMKHASTRCWTKNLPLVTSVRTSRRTFILTALSTAATAAYSFVSPSISLANSLENGTYKPQHFQTTNERELQNLEAAKSNKPMFTRPEPNYPNHVPLYTFEKAMLFLGSSLGAFLHPERNEFIVALGESTAHPYFLNLLRDQMLSDPVGRQILKERPNITSTSLDLDHLSNLPPNTFGRTYVDWLHKEGVSPDTRVPVRFIDDDELAFIFQRYRQCHDFYHSITGLPIVREGEIAVKMFEFLNLKIPFAGLGAIFAPFNVKRRDERWRLFEVYYPWAWQCAIGCKPLINVYWEKIMEKDVNELRKELGVIVPPDMRQLRKVARMRRLKGLTN</sequence>
<keyword evidence="2" id="KW-1185">Reference proteome</keyword>
<evidence type="ECO:0000313" key="2">
    <source>
        <dbReference type="Proteomes" id="UP001165064"/>
    </source>
</evidence>
<dbReference type="Proteomes" id="UP001165064">
    <property type="component" value="Unassembled WGS sequence"/>
</dbReference>